<organism evidence="2">
    <name type="scientific">Singulisphaera sp. Ch08</name>
    <dbReference type="NCBI Taxonomy" id="3120278"/>
    <lineage>
        <taxon>Bacteria</taxon>
        <taxon>Pseudomonadati</taxon>
        <taxon>Planctomycetota</taxon>
        <taxon>Planctomycetia</taxon>
        <taxon>Isosphaerales</taxon>
        <taxon>Isosphaeraceae</taxon>
        <taxon>Singulisphaera</taxon>
    </lineage>
</organism>
<name>A0AAU7CQ92_9BACT</name>
<feature type="domain" description="BPL/LPL catalytic" evidence="1">
    <location>
        <begin position="14"/>
        <end position="201"/>
    </location>
</feature>
<proteinExistence type="predicted"/>
<dbReference type="Gene3D" id="3.30.930.10">
    <property type="entry name" value="Bira Bifunctional Protein, Domain 2"/>
    <property type="match status" value="1"/>
</dbReference>
<protein>
    <submittedName>
        <fullName evidence="2">Lipoate--protein ligase</fullName>
    </submittedName>
</protein>
<dbReference type="SUPFAM" id="SSF55681">
    <property type="entry name" value="Class II aaRS and biotin synthetases"/>
    <property type="match status" value="1"/>
</dbReference>
<dbReference type="AlphaFoldDB" id="A0AAU7CQ92"/>
<keyword evidence="2" id="KW-0436">Ligase</keyword>
<accession>A0AAU7CQ92</accession>
<evidence type="ECO:0000313" key="2">
    <source>
        <dbReference type="EMBL" id="XBH07183.1"/>
    </source>
</evidence>
<dbReference type="InterPro" id="IPR045864">
    <property type="entry name" value="aa-tRNA-synth_II/BPL/LPL"/>
</dbReference>
<dbReference type="Pfam" id="PF21948">
    <property type="entry name" value="LplA-B_cat"/>
    <property type="match status" value="1"/>
</dbReference>
<dbReference type="PANTHER" id="PTHR43679:SF2">
    <property type="entry name" value="OCTANOYL-[GCVH]:PROTEIN N-OCTANOYLTRANSFERASE"/>
    <property type="match status" value="1"/>
</dbReference>
<dbReference type="GO" id="GO:0016874">
    <property type="term" value="F:ligase activity"/>
    <property type="evidence" value="ECO:0007669"/>
    <property type="project" value="UniProtKB-KW"/>
</dbReference>
<dbReference type="PROSITE" id="PS51733">
    <property type="entry name" value="BPL_LPL_CATALYTIC"/>
    <property type="match status" value="1"/>
</dbReference>
<dbReference type="PANTHER" id="PTHR43679">
    <property type="entry name" value="OCTANOYLTRANSFERASE LIPM-RELATED"/>
    <property type="match status" value="1"/>
</dbReference>
<dbReference type="InterPro" id="IPR050664">
    <property type="entry name" value="Octanoyltrans_LipM/LipL"/>
</dbReference>
<dbReference type="RefSeq" id="WP_406700026.1">
    <property type="nucleotide sequence ID" value="NZ_CP155447.1"/>
</dbReference>
<dbReference type="InterPro" id="IPR004143">
    <property type="entry name" value="BPL_LPL_catalytic"/>
</dbReference>
<gene>
    <name evidence="2" type="ORF">V5E97_14405</name>
</gene>
<sequence>MALDEALLNAAAESPGLAFFRTYEWTEPTLSLGYFQSISQAESEPRWRDVAIVRRPTGGGAIWHHHEVTYALVLPVSHPSARRGGTLYQEVHAAIARTFLSQGIPVMRRGEATTLEERVRPFLCFQDRDAEDLVLTGSKVVGSAQRRRGGAVLQHGSILLTQSPTTPELPGAGDLAGAPTEKKAWAERLRESLPIALGLQPECVSLSSALQQHARDLETQVYRTPAWNRRR</sequence>
<evidence type="ECO:0000259" key="1">
    <source>
        <dbReference type="PROSITE" id="PS51733"/>
    </source>
</evidence>
<dbReference type="EMBL" id="CP155447">
    <property type="protein sequence ID" value="XBH07183.1"/>
    <property type="molecule type" value="Genomic_DNA"/>
</dbReference>
<reference evidence="2" key="1">
    <citation type="submission" date="2024-05" db="EMBL/GenBank/DDBJ databases">
        <title>Planctomycetes of the genus Singulisphaera possess chitinolytic capabilities.</title>
        <authorList>
            <person name="Ivanova A."/>
        </authorList>
    </citation>
    <scope>NUCLEOTIDE SEQUENCE</scope>
    <source>
        <strain evidence="2">Ch08T</strain>
    </source>
</reference>